<evidence type="ECO:0000256" key="3">
    <source>
        <dbReference type="SAM" id="Phobius"/>
    </source>
</evidence>
<dbReference type="InterPro" id="IPR042229">
    <property type="entry name" value="Listeria/Bacterioides_rpt_sf"/>
</dbReference>
<dbReference type="Proteomes" id="UP001230220">
    <property type="component" value="Unassembled WGS sequence"/>
</dbReference>
<evidence type="ECO:0000313" key="4">
    <source>
        <dbReference type="EMBL" id="MDQ0359665.1"/>
    </source>
</evidence>
<dbReference type="RefSeq" id="WP_307404971.1">
    <property type="nucleotide sequence ID" value="NZ_JAUSUR010000001.1"/>
</dbReference>
<dbReference type="SMART" id="SM00710">
    <property type="entry name" value="PbH1"/>
    <property type="match status" value="7"/>
</dbReference>
<dbReference type="EMBL" id="JAUSUR010000001">
    <property type="protein sequence ID" value="MDQ0359665.1"/>
    <property type="molecule type" value="Genomic_DNA"/>
</dbReference>
<evidence type="ECO:0000313" key="5">
    <source>
        <dbReference type="Proteomes" id="UP001230220"/>
    </source>
</evidence>
<dbReference type="InterPro" id="IPR011050">
    <property type="entry name" value="Pectin_lyase_fold/virulence"/>
</dbReference>
<dbReference type="Gene3D" id="2.160.20.10">
    <property type="entry name" value="Single-stranded right-handed beta-helix, Pectin lyase-like"/>
    <property type="match status" value="1"/>
</dbReference>
<keyword evidence="3" id="KW-0472">Membrane</keyword>
<dbReference type="SUPFAM" id="SSF51126">
    <property type="entry name" value="Pectin lyase-like"/>
    <property type="match status" value="1"/>
</dbReference>
<name>A0ABU0DYE9_9FIRM</name>
<feature type="transmembrane region" description="Helical" evidence="3">
    <location>
        <begin position="927"/>
        <end position="944"/>
    </location>
</feature>
<evidence type="ECO:0000256" key="1">
    <source>
        <dbReference type="ARBA" id="ARBA00004196"/>
    </source>
</evidence>
<dbReference type="InterPro" id="IPR006626">
    <property type="entry name" value="PbH1"/>
</dbReference>
<dbReference type="Pfam" id="PF09479">
    <property type="entry name" value="Flg_new"/>
    <property type="match status" value="3"/>
</dbReference>
<comment type="caution">
    <text evidence="4">The sequence shown here is derived from an EMBL/GenBank/DDBJ whole genome shotgun (WGS) entry which is preliminary data.</text>
</comment>
<reference evidence="4 5" key="1">
    <citation type="submission" date="2023-07" db="EMBL/GenBank/DDBJ databases">
        <title>Genomic Encyclopedia of Type Strains, Phase IV (KMG-IV): sequencing the most valuable type-strain genomes for metagenomic binning, comparative biology and taxonomic classification.</title>
        <authorList>
            <person name="Goeker M."/>
        </authorList>
    </citation>
    <scope>NUCLEOTIDE SEQUENCE [LARGE SCALE GENOMIC DNA]</scope>
    <source>
        <strain evidence="4 5">DSM 16784</strain>
    </source>
</reference>
<keyword evidence="3" id="KW-1133">Transmembrane helix</keyword>
<dbReference type="InterPro" id="IPR013378">
    <property type="entry name" value="InlB-like_B-rpt"/>
</dbReference>
<proteinExistence type="predicted"/>
<accession>A0ABU0DYE9</accession>
<dbReference type="NCBIfam" id="TIGR02543">
    <property type="entry name" value="List_Bact_rpt"/>
    <property type="match status" value="1"/>
</dbReference>
<dbReference type="InterPro" id="IPR012334">
    <property type="entry name" value="Pectin_lyas_fold"/>
</dbReference>
<sequence length="952" mass="101240">MGDIRKILKGFLIAMIVVAGAVPAVKSIVAEETTEEIKEEAVASTITIKTEDQKVEKDDKTFDLLNDVTASDEQGNEYEVSILDDSGFDISVVGEYTVVYGVSDPATTEVIKQERIITVEEVEQKENVVKKTTPTVLASSTVSNVADLYTALASPQEGDVITLADGFTSGNFLVPVPNVNITIDGNGNTWTTGTFTINGSGSGSITLKNLKMDGSNGVRPLQLGHTNGQVILDNLEIRNAKARALYISSGSTAKTTINNSVFADNTISSALYLESTANVDINYCTFENNSGNAGGYESGAISSKNYIGTLNINNTVFKNNKNMSANTGVYGGGGGAIEIHYFAAPGQININDSYFYGNETAGSDTAAANTYDGGAIYVFDGKNGAVFNINNTTFDSNIAHDDGGAIMFQSAGNFTTSITNSTFYNNVAQGLDGDGVSGGAIQYFYNNAGMTNSINSSTFVNNTAGNTNTTKEQKGGAVSYSGGGFAGGLAAALEVGSTYNNSLFVGNQVYTVGGVLNDTSINKDLSSLTPKPGTNLMNVTPNNTVADVLGVNNAGLTTNYSTLTAGVEKMVVPTIPIKPEGLAENTSVNEITGYDGRSDAHFKDIGAIESTWVKYDANGGAFGLSPLSSYNGSEYYEANNENKFTTYYDMGYIGRTSSVKSESEVAISKQGYVFLGWSTDPAATAADSTYTQGAALTHVKENLTLYAVWELEEYDVTYDGNGHTSGIEPEDIMNSYQGNELVTVMDEGTLEKENWSFIAWNTKADGSGISYNANDTFAITEDTILYAQWDENDKFTVLYDGNGNSEGTAPIDAGSPYYVNSNIVVMDKATLVRDGYSFAYWNTKADGSGIAYKPGDTISVESNIVFYAQWKKIPVVIPVTPIDPDPIDPTDPVKPDTPKTPSISGNDTSPEKVVDVETGDLTNMQNLLFLVVISIGLLGGVIAVQRKRKLNK</sequence>
<protein>
    <submittedName>
        <fullName evidence="4">Repeat protein (TIGR02543 family)</fullName>
    </submittedName>
</protein>
<gene>
    <name evidence="4" type="ORF">J2S15_000396</name>
</gene>
<evidence type="ECO:0000256" key="2">
    <source>
        <dbReference type="SAM" id="MobiDB-lite"/>
    </source>
</evidence>
<dbReference type="Gene3D" id="2.60.40.4270">
    <property type="entry name" value="Listeria-Bacteroides repeat domain"/>
    <property type="match status" value="3"/>
</dbReference>
<dbReference type="InterPro" id="IPR013783">
    <property type="entry name" value="Ig-like_fold"/>
</dbReference>
<comment type="subcellular location">
    <subcellularLocation>
        <location evidence="1">Cell envelope</location>
    </subcellularLocation>
</comment>
<keyword evidence="5" id="KW-1185">Reference proteome</keyword>
<keyword evidence="3" id="KW-0812">Transmembrane</keyword>
<organism evidence="4 5">
    <name type="scientific">Breznakia pachnodae</name>
    <dbReference type="NCBI Taxonomy" id="265178"/>
    <lineage>
        <taxon>Bacteria</taxon>
        <taxon>Bacillati</taxon>
        <taxon>Bacillota</taxon>
        <taxon>Erysipelotrichia</taxon>
        <taxon>Erysipelotrichales</taxon>
        <taxon>Erysipelotrichaceae</taxon>
        <taxon>Breznakia</taxon>
    </lineage>
</organism>
<dbReference type="Gene3D" id="2.60.40.10">
    <property type="entry name" value="Immunoglobulins"/>
    <property type="match status" value="1"/>
</dbReference>
<feature type="region of interest" description="Disordered" evidence="2">
    <location>
        <begin position="884"/>
        <end position="911"/>
    </location>
</feature>